<dbReference type="SUPFAM" id="SSF52833">
    <property type="entry name" value="Thioredoxin-like"/>
    <property type="match status" value="1"/>
</dbReference>
<dbReference type="PANTHER" id="PTHR42899">
    <property type="entry name" value="SPERMATOGENESIS-ASSOCIATED PROTEIN 20"/>
    <property type="match status" value="1"/>
</dbReference>
<dbReference type="PIRSF" id="PIRSF006402">
    <property type="entry name" value="UCP006402_thioredoxin"/>
    <property type="match status" value="1"/>
</dbReference>
<proteinExistence type="predicted"/>
<dbReference type="GO" id="GO:0005975">
    <property type="term" value="P:carbohydrate metabolic process"/>
    <property type="evidence" value="ECO:0007669"/>
    <property type="project" value="InterPro"/>
</dbReference>
<dbReference type="InterPro" id="IPR004879">
    <property type="entry name" value="Ssp411-like_TRX"/>
</dbReference>
<dbReference type="Gene3D" id="1.50.10.20">
    <property type="match status" value="1"/>
</dbReference>
<dbReference type="CDD" id="cd02955">
    <property type="entry name" value="SSP411"/>
    <property type="match status" value="1"/>
</dbReference>
<evidence type="ECO:0000259" key="1">
    <source>
        <dbReference type="Pfam" id="PF03190"/>
    </source>
</evidence>
<protein>
    <recommendedName>
        <fullName evidence="1">Spermatogenesis-associated protein 20-like TRX domain-containing protein</fullName>
    </recommendedName>
</protein>
<sequence length="676" mass="77295">MANQLQQENSPYLQQHAHNPVNWMPWGDEALHKAKEENKLIIVSIGYSACHWCHVMERESFENEAIAETMNRFFVSIKIDREERPDIDQIYMIAVQLMTNAGGWPLNCICLPDGRPIYGGTYFRPQDWQQVLLQIAQMWEETPDVAIDYAVRLTAGIHKAERLPITPIPSAYTVADLDAIVKPWVEQFDDEDGGYNRAPKFPLPNNWLFFLRYAALTKDQDVLLHVHFTLEKIANGGIYDHIGGGFARYSVDGQWHIPHFEKMLYDNGQLISLYAEAYQQKPNSKYERVVSETIAWAQREMQADNGGFFAALDADSEGVEGKFYSFSKSEIEDVLGEDAPLFLAYYNITESGNWQEEHTNVLHCDMEADQLASESGFAPDEWQSYLKEIKQKLYAYRQNRIRPGLDHKQLTTWNALLLKGFVDAYRTFRKAEYLALAKQTADFIINHCFSGEALLHQPADQNRAIPGFLDDYAFTIESFTALYEATFEEHWLFKARALADQAIALFYDKEEATFFYTSAAAGEKLITRKSEIMDNVIPASSSCMVRSLYRFATLFDHDDYLAIADQVFANVFPHIKQYGSAYSNWAIQLLEHIYGTNEIALTGTSASDWREELDIHYIPNKITIGGTKSSLPLLMDKEGLESKAYLCRNKTCSLPQKSVVDLLQLLNDNRDSSQIN</sequence>
<evidence type="ECO:0000313" key="2">
    <source>
        <dbReference type="EMBL" id="KGE13907.1"/>
    </source>
</evidence>
<keyword evidence="3" id="KW-1185">Reference proteome</keyword>
<dbReference type="RefSeq" id="WP_037499283.1">
    <property type="nucleotide sequence ID" value="NZ_JJMU01000033.1"/>
</dbReference>
<evidence type="ECO:0000313" key="3">
    <source>
        <dbReference type="Proteomes" id="UP000031802"/>
    </source>
</evidence>
<dbReference type="PANTHER" id="PTHR42899:SF1">
    <property type="entry name" value="SPERMATOGENESIS-ASSOCIATED PROTEIN 20"/>
    <property type="match status" value="1"/>
</dbReference>
<dbReference type="STRING" id="1229276.DI53_2319"/>
<reference evidence="2 3" key="2">
    <citation type="journal article" date="2015" name="PLoS ONE">
        <title>Whole-Genome Optical Mapping and Finished Genome Sequence of Sphingobacterium deserti sp. nov., a New Species Isolated from the Western Desert of China.</title>
        <authorList>
            <person name="Teng C."/>
            <person name="Zhou Z."/>
            <person name="Molnar I."/>
            <person name="Li X."/>
            <person name="Tang R."/>
            <person name="Chen M."/>
            <person name="Wang L."/>
            <person name="Su S."/>
            <person name="Zhang W."/>
            <person name="Lin M."/>
        </authorList>
    </citation>
    <scope>NUCLEOTIDE SEQUENCE [LARGE SCALE GENOMIC DNA]</scope>
    <source>
        <strain evidence="3">ACCC05744</strain>
    </source>
</reference>
<feature type="domain" description="Spermatogenesis-associated protein 20-like TRX" evidence="1">
    <location>
        <begin position="3"/>
        <end position="153"/>
    </location>
</feature>
<dbReference type="Proteomes" id="UP000031802">
    <property type="component" value="Unassembled WGS sequence"/>
</dbReference>
<dbReference type="EMBL" id="JJMU01000033">
    <property type="protein sequence ID" value="KGE13907.1"/>
    <property type="molecule type" value="Genomic_DNA"/>
</dbReference>
<gene>
    <name evidence="2" type="ORF">DI53_2319</name>
</gene>
<dbReference type="InterPro" id="IPR024705">
    <property type="entry name" value="Ssp411"/>
</dbReference>
<dbReference type="OrthoDB" id="9762614at2"/>
<dbReference type="InterPro" id="IPR036249">
    <property type="entry name" value="Thioredoxin-like_sf"/>
</dbReference>
<comment type="caution">
    <text evidence="2">The sequence shown here is derived from an EMBL/GenBank/DDBJ whole genome shotgun (WGS) entry which is preliminary data.</text>
</comment>
<accession>A0A0B8T0A8</accession>
<dbReference type="eggNOG" id="COG1331">
    <property type="taxonomic scope" value="Bacteria"/>
</dbReference>
<reference evidence="3" key="1">
    <citation type="submission" date="2014-04" db="EMBL/GenBank/DDBJ databases">
        <title>Whole-Genome optical mapping and complete genome sequence of Sphingobacterium deserti sp. nov., a new spaces isolated from desert in the west of China.</title>
        <authorList>
            <person name="Teng C."/>
            <person name="Zhou Z."/>
            <person name="Li X."/>
            <person name="Chen M."/>
            <person name="Lin M."/>
            <person name="Wang L."/>
            <person name="Su S."/>
            <person name="Zhang C."/>
            <person name="Zhang W."/>
        </authorList>
    </citation>
    <scope>NUCLEOTIDE SEQUENCE [LARGE SCALE GENOMIC DNA]</scope>
    <source>
        <strain evidence="3">ACCC05744</strain>
    </source>
</reference>
<name>A0A0B8T0A8_9SPHI</name>
<dbReference type="Gene3D" id="3.40.30.10">
    <property type="entry name" value="Glutaredoxin"/>
    <property type="match status" value="1"/>
</dbReference>
<dbReference type="AlphaFoldDB" id="A0A0B8T0A8"/>
<dbReference type="Pfam" id="PF03190">
    <property type="entry name" value="Thioredox_DsbH"/>
    <property type="match status" value="1"/>
</dbReference>
<dbReference type="SUPFAM" id="SSF48208">
    <property type="entry name" value="Six-hairpin glycosidases"/>
    <property type="match status" value="1"/>
</dbReference>
<dbReference type="InterPro" id="IPR008928">
    <property type="entry name" value="6-hairpin_glycosidase_sf"/>
</dbReference>
<dbReference type="PATRIC" id="fig|1229276.3.peg.2380"/>
<organism evidence="2 3">
    <name type="scientific">Sphingobacterium deserti</name>
    <dbReference type="NCBI Taxonomy" id="1229276"/>
    <lineage>
        <taxon>Bacteria</taxon>
        <taxon>Pseudomonadati</taxon>
        <taxon>Bacteroidota</taxon>
        <taxon>Sphingobacteriia</taxon>
        <taxon>Sphingobacteriales</taxon>
        <taxon>Sphingobacteriaceae</taxon>
        <taxon>Sphingobacterium</taxon>
    </lineage>
</organism>